<feature type="domain" description="ABC-three component systems C-terminal" evidence="1">
    <location>
        <begin position="261"/>
        <end position="386"/>
    </location>
</feature>
<proteinExistence type="predicted"/>
<dbReference type="RefSeq" id="WP_270813440.1">
    <property type="nucleotide sequence ID" value="NZ_CP109617.1"/>
</dbReference>
<accession>A0ABY8B1V4</accession>
<reference evidence="2 3" key="1">
    <citation type="submission" date="2022-10" db="EMBL/GenBank/DDBJ databases">
        <title>Complete genome sequence of Exiguobacterium profundum TSS-3 isolated from an extremely saline-alkaline spring located in Ixtapa, Chiapas-Mexico.</title>
        <authorList>
            <person name="Rincon-Rosales R."/>
            <person name="Rogel M.A."/>
            <person name="Rincon-Molina C.I."/>
            <person name="Guerrero G."/>
            <person name="Manzano-Gomez L.A."/>
            <person name="Lopez-Lopez A."/>
            <person name="Rincon Molina F.A."/>
            <person name="Martinez-Romero E."/>
        </authorList>
    </citation>
    <scope>NUCLEOTIDE SEQUENCE [LARGE SCALE GENOMIC DNA]</scope>
    <source>
        <strain evidence="2 3">TSS-3</strain>
    </source>
</reference>
<evidence type="ECO:0000313" key="2">
    <source>
        <dbReference type="EMBL" id="WED55003.1"/>
    </source>
</evidence>
<sequence>MSTQFSAHAQALGYFYQVRYALFLLLKASDDSCIYIEKLDDISFDNDGTPLELIQTKHHINARGSLSNASSDIWKTIRVWSEGILDRELDEENTKFTLISNDIAIEGSAASLLSAGSNRNIEAAMEILINTAETSSSNSNKKAYEKFLELTDEQKKAFLRNTIILDCADNIAEAKEKILHEIRYVTRPKHVESVYERLEGIWFDKVIKHLLTNSNSSISHRELQEKLHDLQEQFSRDNLPIDFFNAIVPTEKELKEDERIFVEQLKLIEISNRRIEKAISDYYKAFKQRSKWIRDDLIIIDELNSYEERLIDEWERKFEIMIEDIGKEKSKDIFIKKGRALFNWMDGEAEFNIRKNCDEPYVVRGSYHMLANKLKVGWHLEFIERLGYLLGNITGDDQ</sequence>
<dbReference type="Pfam" id="PF20283">
    <property type="entry name" value="CTD7"/>
    <property type="match status" value="1"/>
</dbReference>
<keyword evidence="3" id="KW-1185">Reference proteome</keyword>
<dbReference type="EMBL" id="CP109617">
    <property type="protein sequence ID" value="WED55003.1"/>
    <property type="molecule type" value="Genomic_DNA"/>
</dbReference>
<organism evidence="2 3">
    <name type="scientific">Exiguobacterium profundum</name>
    <dbReference type="NCBI Taxonomy" id="307643"/>
    <lineage>
        <taxon>Bacteria</taxon>
        <taxon>Bacillati</taxon>
        <taxon>Bacillota</taxon>
        <taxon>Bacilli</taxon>
        <taxon>Bacillales</taxon>
        <taxon>Bacillales Family XII. Incertae Sedis</taxon>
        <taxon>Exiguobacterium</taxon>
    </lineage>
</organism>
<dbReference type="InterPro" id="IPR046913">
    <property type="entry name" value="ABC-3C_CTD7"/>
</dbReference>
<evidence type="ECO:0000259" key="1">
    <source>
        <dbReference type="Pfam" id="PF20283"/>
    </source>
</evidence>
<gene>
    <name evidence="2" type="ORF">OE059_13385</name>
</gene>
<dbReference type="Proteomes" id="UP001219957">
    <property type="component" value="Chromosome"/>
</dbReference>
<evidence type="ECO:0000313" key="3">
    <source>
        <dbReference type="Proteomes" id="UP001219957"/>
    </source>
</evidence>
<name>A0ABY8B1V4_9BACL</name>
<protein>
    <recommendedName>
        <fullName evidence="1">ABC-three component systems C-terminal domain-containing protein</fullName>
    </recommendedName>
</protein>